<dbReference type="InterPro" id="IPR003439">
    <property type="entry name" value="ABC_transporter-like_ATP-bd"/>
</dbReference>
<evidence type="ECO:0000259" key="12">
    <source>
        <dbReference type="PROSITE" id="PS50929"/>
    </source>
</evidence>
<dbReference type="SMART" id="SM00382">
    <property type="entry name" value="AAA"/>
    <property type="match status" value="1"/>
</dbReference>
<dbReference type="GO" id="GO:0016887">
    <property type="term" value="F:ATP hydrolysis activity"/>
    <property type="evidence" value="ECO:0007669"/>
    <property type="project" value="InterPro"/>
</dbReference>
<feature type="region of interest" description="Disordered" evidence="9">
    <location>
        <begin position="1"/>
        <end position="24"/>
    </location>
</feature>
<keyword evidence="4 10" id="KW-0812">Transmembrane</keyword>
<dbReference type="InterPro" id="IPR039421">
    <property type="entry name" value="Type_1_exporter"/>
</dbReference>
<dbReference type="Gene3D" id="1.20.1560.10">
    <property type="entry name" value="ABC transporter type 1, transmembrane domain"/>
    <property type="match status" value="1"/>
</dbReference>
<dbReference type="PANTHER" id="PTHR43394">
    <property type="entry name" value="ATP-DEPENDENT PERMEASE MDL1, MITOCHONDRIAL"/>
    <property type="match status" value="1"/>
</dbReference>
<keyword evidence="7 10" id="KW-1133">Transmembrane helix</keyword>
<keyword evidence="3" id="KW-1003">Cell membrane</keyword>
<evidence type="ECO:0000259" key="11">
    <source>
        <dbReference type="PROSITE" id="PS50893"/>
    </source>
</evidence>
<sequence length="631" mass="70101">MRTERRAPGPPAGGPGGGFGRGPMRGQMGMPVQKARDFKGTMKRLLGYLKPRRFRLLTVFVMAILSTVFSIVSPKILGKATTKLFEGVMMKYHHVPGAMVDFEYIAQILFLLIGLYIFSAFFSYLQQYIMAGVAQKTVFDIRNDVNDKLARMPLKFFDSRTHGEILSRVTNDVDNISSTLQQSLTQLISSIVTIGGILIMMLTISPLMTLIALVTLPLSFVVTAIIAKRSQKYFAAQQKELGILNGHVEEMYTGHQIVKAFGRESESIAKFDDINERLYHAGWKAQFVSGIIFPLMNFISNIGYVLVCVVGSILVMKKTIEIGDVQAFIQYSRQFTHPIIQMANIANIIQSTVASAERVFELLDEVEQIPDRVDAKRVDFPQGEVRFQNVRFGYQEDVTLMEDMNIDVKPGQTIAIVGSTGAGKTTLVNLLMRFYEINAGKITVDGVDISDLKRGDLRTLFGMVLQDTWLFNGTIRENIAYGRAGATEEEIVRAAKAAHADHFIRTLPDGYNTILNEEASNISQGQKQLLTIARAILADPAILILDEATSNVDTRTEILIQKAMTALMRGRTSFVIAHRLSTIRDADLILVMNNGSIIETGSHHELLAQDGFYADLYQSQFTGANIEKEAG</sequence>
<protein>
    <submittedName>
        <fullName evidence="13">ATP-binding cassette, subfamily B</fullName>
    </submittedName>
</protein>
<feature type="transmembrane region" description="Helical" evidence="10">
    <location>
        <begin position="287"/>
        <end position="316"/>
    </location>
</feature>
<feature type="transmembrane region" description="Helical" evidence="10">
    <location>
        <begin position="210"/>
        <end position="227"/>
    </location>
</feature>
<evidence type="ECO:0000313" key="14">
    <source>
        <dbReference type="Proteomes" id="UP000199337"/>
    </source>
</evidence>
<dbReference type="SUPFAM" id="SSF52540">
    <property type="entry name" value="P-loop containing nucleoside triphosphate hydrolases"/>
    <property type="match status" value="1"/>
</dbReference>
<evidence type="ECO:0000256" key="7">
    <source>
        <dbReference type="ARBA" id="ARBA00022989"/>
    </source>
</evidence>
<dbReference type="RefSeq" id="WP_092470445.1">
    <property type="nucleotide sequence ID" value="NZ_FOOX01000004.1"/>
</dbReference>
<keyword evidence="8 10" id="KW-0472">Membrane</keyword>
<gene>
    <name evidence="13" type="ORF">SAMN05660649_01616</name>
</gene>
<feature type="transmembrane region" description="Helical" evidence="10">
    <location>
        <begin position="54"/>
        <end position="72"/>
    </location>
</feature>
<dbReference type="InterPro" id="IPR017871">
    <property type="entry name" value="ABC_transporter-like_CS"/>
</dbReference>
<evidence type="ECO:0000256" key="9">
    <source>
        <dbReference type="SAM" id="MobiDB-lite"/>
    </source>
</evidence>
<reference evidence="14" key="1">
    <citation type="submission" date="2016-10" db="EMBL/GenBank/DDBJ databases">
        <authorList>
            <person name="Varghese N."/>
            <person name="Submissions S."/>
        </authorList>
    </citation>
    <scope>NUCLEOTIDE SEQUENCE [LARGE SCALE GENOMIC DNA]</scope>
    <source>
        <strain evidence="14">DSM 17038</strain>
    </source>
</reference>
<proteinExistence type="predicted"/>
<evidence type="ECO:0000313" key="13">
    <source>
        <dbReference type="EMBL" id="SFG41275.1"/>
    </source>
</evidence>
<dbReference type="CDD" id="cd18547">
    <property type="entry name" value="ABC_6TM_Tm288_like"/>
    <property type="match status" value="1"/>
</dbReference>
<comment type="subcellular location">
    <subcellularLocation>
        <location evidence="1">Cell membrane</location>
        <topology evidence="1">Multi-pass membrane protein</topology>
    </subcellularLocation>
</comment>
<keyword evidence="2" id="KW-0813">Transport</keyword>
<dbReference type="GO" id="GO:0015421">
    <property type="term" value="F:ABC-type oligopeptide transporter activity"/>
    <property type="evidence" value="ECO:0007669"/>
    <property type="project" value="TreeGrafter"/>
</dbReference>
<evidence type="ECO:0000256" key="4">
    <source>
        <dbReference type="ARBA" id="ARBA00022692"/>
    </source>
</evidence>
<feature type="compositionally biased region" description="Gly residues" evidence="9">
    <location>
        <begin position="14"/>
        <end position="23"/>
    </location>
</feature>
<evidence type="ECO:0000256" key="3">
    <source>
        <dbReference type="ARBA" id="ARBA00022475"/>
    </source>
</evidence>
<evidence type="ECO:0000256" key="1">
    <source>
        <dbReference type="ARBA" id="ARBA00004651"/>
    </source>
</evidence>
<feature type="transmembrane region" description="Helical" evidence="10">
    <location>
        <begin position="104"/>
        <end position="125"/>
    </location>
</feature>
<dbReference type="OrthoDB" id="9771903at2"/>
<dbReference type="GO" id="GO:0005524">
    <property type="term" value="F:ATP binding"/>
    <property type="evidence" value="ECO:0007669"/>
    <property type="project" value="UniProtKB-KW"/>
</dbReference>
<organism evidence="13 14">
    <name type="scientific">Desulfotruncus arcticus DSM 17038</name>
    <dbReference type="NCBI Taxonomy" id="1121424"/>
    <lineage>
        <taxon>Bacteria</taxon>
        <taxon>Bacillati</taxon>
        <taxon>Bacillota</taxon>
        <taxon>Clostridia</taxon>
        <taxon>Eubacteriales</taxon>
        <taxon>Desulfallaceae</taxon>
        <taxon>Desulfotruncus</taxon>
    </lineage>
</organism>
<dbReference type="Gene3D" id="3.40.50.300">
    <property type="entry name" value="P-loop containing nucleotide triphosphate hydrolases"/>
    <property type="match status" value="1"/>
</dbReference>
<keyword evidence="14" id="KW-1185">Reference proteome</keyword>
<dbReference type="Pfam" id="PF00005">
    <property type="entry name" value="ABC_tran"/>
    <property type="match status" value="1"/>
</dbReference>
<accession>A0A1I2RKT1</accession>
<dbReference type="CDD" id="cd03254">
    <property type="entry name" value="ABCC_Glucan_exporter_like"/>
    <property type="match status" value="1"/>
</dbReference>
<dbReference type="STRING" id="341036.SAMN05660649_01616"/>
<dbReference type="AlphaFoldDB" id="A0A1I2RKT1"/>
<dbReference type="PROSITE" id="PS00211">
    <property type="entry name" value="ABC_TRANSPORTER_1"/>
    <property type="match status" value="1"/>
</dbReference>
<dbReference type="InterPro" id="IPR036640">
    <property type="entry name" value="ABC1_TM_sf"/>
</dbReference>
<dbReference type="GO" id="GO:0005886">
    <property type="term" value="C:plasma membrane"/>
    <property type="evidence" value="ECO:0007669"/>
    <property type="project" value="UniProtKB-SubCell"/>
</dbReference>
<keyword evidence="6 13" id="KW-0067">ATP-binding</keyword>
<dbReference type="InterPro" id="IPR011527">
    <property type="entry name" value="ABC1_TM_dom"/>
</dbReference>
<feature type="domain" description="ABC transporter" evidence="11">
    <location>
        <begin position="385"/>
        <end position="619"/>
    </location>
</feature>
<dbReference type="InterPro" id="IPR027417">
    <property type="entry name" value="P-loop_NTPase"/>
</dbReference>
<dbReference type="PANTHER" id="PTHR43394:SF1">
    <property type="entry name" value="ATP-BINDING CASSETTE SUB-FAMILY B MEMBER 10, MITOCHONDRIAL"/>
    <property type="match status" value="1"/>
</dbReference>
<dbReference type="EMBL" id="FOOX01000004">
    <property type="protein sequence ID" value="SFG41275.1"/>
    <property type="molecule type" value="Genomic_DNA"/>
</dbReference>
<dbReference type="SUPFAM" id="SSF90123">
    <property type="entry name" value="ABC transporter transmembrane region"/>
    <property type="match status" value="1"/>
</dbReference>
<dbReference type="FunFam" id="1.20.1560.10:FF:000011">
    <property type="entry name" value="Multidrug ABC transporter ATP-binding protein"/>
    <property type="match status" value="1"/>
</dbReference>
<dbReference type="PROSITE" id="PS50929">
    <property type="entry name" value="ABC_TM1F"/>
    <property type="match status" value="1"/>
</dbReference>
<keyword evidence="5" id="KW-0547">Nucleotide-binding</keyword>
<dbReference type="Pfam" id="PF00664">
    <property type="entry name" value="ABC_membrane"/>
    <property type="match status" value="1"/>
</dbReference>
<evidence type="ECO:0000256" key="5">
    <source>
        <dbReference type="ARBA" id="ARBA00022741"/>
    </source>
</evidence>
<dbReference type="Proteomes" id="UP000199337">
    <property type="component" value="Unassembled WGS sequence"/>
</dbReference>
<evidence type="ECO:0000256" key="8">
    <source>
        <dbReference type="ARBA" id="ARBA00023136"/>
    </source>
</evidence>
<dbReference type="PROSITE" id="PS50893">
    <property type="entry name" value="ABC_TRANSPORTER_2"/>
    <property type="match status" value="1"/>
</dbReference>
<dbReference type="FunFam" id="3.40.50.300:FF:000287">
    <property type="entry name" value="Multidrug ABC transporter ATP-binding protein"/>
    <property type="match status" value="1"/>
</dbReference>
<dbReference type="InterPro" id="IPR003593">
    <property type="entry name" value="AAA+_ATPase"/>
</dbReference>
<evidence type="ECO:0000256" key="6">
    <source>
        <dbReference type="ARBA" id="ARBA00022840"/>
    </source>
</evidence>
<name>A0A1I2RKT1_9FIRM</name>
<evidence type="ECO:0000256" key="2">
    <source>
        <dbReference type="ARBA" id="ARBA00022448"/>
    </source>
</evidence>
<feature type="domain" description="ABC transmembrane type-1" evidence="12">
    <location>
        <begin position="57"/>
        <end position="351"/>
    </location>
</feature>
<feature type="transmembrane region" description="Helical" evidence="10">
    <location>
        <begin position="184"/>
        <end position="204"/>
    </location>
</feature>
<evidence type="ECO:0000256" key="10">
    <source>
        <dbReference type="SAM" id="Phobius"/>
    </source>
</evidence>